<name>A0AAD3DNP2_9CHLO</name>
<dbReference type="InterPro" id="IPR009787">
    <property type="entry name" value="Jagunal"/>
</dbReference>
<evidence type="ECO:0000256" key="2">
    <source>
        <dbReference type="ARBA" id="ARBA00008462"/>
    </source>
</evidence>
<evidence type="ECO:0000256" key="5">
    <source>
        <dbReference type="ARBA" id="ARBA00022989"/>
    </source>
</evidence>
<accession>A0AAD3DNP2</accession>
<comment type="caution">
    <text evidence="9">The sequence shown here is derived from an EMBL/GenBank/DDBJ whole genome shotgun (WGS) entry which is preliminary data.</text>
</comment>
<dbReference type="Proteomes" id="UP001054857">
    <property type="component" value="Unassembled WGS sequence"/>
</dbReference>
<evidence type="ECO:0000313" key="9">
    <source>
        <dbReference type="EMBL" id="GFR43812.1"/>
    </source>
</evidence>
<dbReference type="GO" id="GO:0005789">
    <property type="term" value="C:endoplasmic reticulum membrane"/>
    <property type="evidence" value="ECO:0007669"/>
    <property type="project" value="UniProtKB-SubCell"/>
</dbReference>
<dbReference type="EMBL" id="BMAR01000006">
    <property type="protein sequence ID" value="GFR43812.1"/>
    <property type="molecule type" value="Genomic_DNA"/>
</dbReference>
<reference evidence="9 10" key="1">
    <citation type="journal article" date="2021" name="Sci. Rep.">
        <title>Genome sequencing of the multicellular alga Astrephomene provides insights into convergent evolution of germ-soma differentiation.</title>
        <authorList>
            <person name="Yamashita S."/>
            <person name="Yamamoto K."/>
            <person name="Matsuzaki R."/>
            <person name="Suzuki S."/>
            <person name="Yamaguchi H."/>
            <person name="Hirooka S."/>
            <person name="Minakuchi Y."/>
            <person name="Miyagishima S."/>
            <person name="Kawachi M."/>
            <person name="Toyoda A."/>
            <person name="Nozaki H."/>
        </authorList>
    </citation>
    <scope>NUCLEOTIDE SEQUENCE [LARGE SCALE GENOMIC DNA]</scope>
    <source>
        <strain evidence="9 10">NIES-4017</strain>
    </source>
</reference>
<dbReference type="AlphaFoldDB" id="A0AAD3DNP2"/>
<evidence type="ECO:0000256" key="8">
    <source>
        <dbReference type="SAM" id="Phobius"/>
    </source>
</evidence>
<evidence type="ECO:0000256" key="3">
    <source>
        <dbReference type="ARBA" id="ARBA00022692"/>
    </source>
</evidence>
<evidence type="ECO:0000256" key="4">
    <source>
        <dbReference type="ARBA" id="ARBA00022824"/>
    </source>
</evidence>
<comment type="similarity">
    <text evidence="2">Belongs to the jagunal family.</text>
</comment>
<evidence type="ECO:0000313" key="10">
    <source>
        <dbReference type="Proteomes" id="UP001054857"/>
    </source>
</evidence>
<feature type="transmembrane region" description="Helical" evidence="8">
    <location>
        <begin position="90"/>
        <end position="113"/>
    </location>
</feature>
<keyword evidence="4" id="KW-0256">Endoplasmic reticulum</keyword>
<comment type="subcellular location">
    <subcellularLocation>
        <location evidence="1">Endoplasmic reticulum membrane</location>
        <topology evidence="1">Multi-pass membrane protein</topology>
    </subcellularLocation>
</comment>
<proteinExistence type="inferred from homology"/>
<feature type="transmembrane region" description="Helical" evidence="8">
    <location>
        <begin position="154"/>
        <end position="174"/>
    </location>
</feature>
<keyword evidence="5 8" id="KW-1133">Transmembrane helix</keyword>
<dbReference type="PANTHER" id="PTHR20955">
    <property type="entry name" value="PROTEIN JAGUNAL HOMOLOG 1"/>
    <property type="match status" value="1"/>
</dbReference>
<gene>
    <name evidence="9" type="ORF">Agub_g4937</name>
</gene>
<feature type="region of interest" description="Disordered" evidence="7">
    <location>
        <begin position="182"/>
        <end position="214"/>
    </location>
</feature>
<feature type="compositionally biased region" description="Gly residues" evidence="7">
    <location>
        <begin position="197"/>
        <end position="208"/>
    </location>
</feature>
<dbReference type="GO" id="GO:0007029">
    <property type="term" value="P:endoplasmic reticulum organization"/>
    <property type="evidence" value="ECO:0007669"/>
    <property type="project" value="InterPro"/>
</dbReference>
<keyword evidence="3 8" id="KW-0812">Transmembrane</keyword>
<evidence type="ECO:0000256" key="1">
    <source>
        <dbReference type="ARBA" id="ARBA00004477"/>
    </source>
</evidence>
<sequence length="214" mass="23789">MPPRPEGTDGSDWSYREVVADRYKRMAVNMSATFFMHQVQSAVLVLKLLWYLFPVVAEERRPDPFFFALLAFLVVGNICFYAGRPRGRCVLPLMKVAALLVMATLGLHFVSLWKYHLLEPKTSQYGRRLYKLLRDRGTLESPTWLTVFTAAEGVLDAALVAAAGTCFFIFNNWVRDAMQAAKERQQRGKQQTAAGAAAGGGAVAGGGRAVRRRA</sequence>
<organism evidence="9 10">
    <name type="scientific">Astrephomene gubernaculifera</name>
    <dbReference type="NCBI Taxonomy" id="47775"/>
    <lineage>
        <taxon>Eukaryota</taxon>
        <taxon>Viridiplantae</taxon>
        <taxon>Chlorophyta</taxon>
        <taxon>core chlorophytes</taxon>
        <taxon>Chlorophyceae</taxon>
        <taxon>CS clade</taxon>
        <taxon>Chlamydomonadales</taxon>
        <taxon>Astrephomenaceae</taxon>
        <taxon>Astrephomene</taxon>
    </lineage>
</organism>
<protein>
    <submittedName>
        <fullName evidence="9">Uncharacterized protein</fullName>
    </submittedName>
</protein>
<dbReference type="PANTHER" id="PTHR20955:SF1">
    <property type="entry name" value="PROTEIN JAGUNAL HOMOLOG 1"/>
    <property type="match status" value="1"/>
</dbReference>
<feature type="transmembrane region" description="Helical" evidence="8">
    <location>
        <begin position="65"/>
        <end position="83"/>
    </location>
</feature>
<dbReference type="Pfam" id="PF07086">
    <property type="entry name" value="Jagunal"/>
    <property type="match status" value="1"/>
</dbReference>
<evidence type="ECO:0000256" key="7">
    <source>
        <dbReference type="SAM" id="MobiDB-lite"/>
    </source>
</evidence>
<feature type="transmembrane region" description="Helical" evidence="8">
    <location>
        <begin position="32"/>
        <end position="53"/>
    </location>
</feature>
<keyword evidence="10" id="KW-1185">Reference proteome</keyword>
<keyword evidence="6 8" id="KW-0472">Membrane</keyword>
<evidence type="ECO:0000256" key="6">
    <source>
        <dbReference type="ARBA" id="ARBA00023136"/>
    </source>
</evidence>
<dbReference type="GO" id="GO:0016192">
    <property type="term" value="P:vesicle-mediated transport"/>
    <property type="evidence" value="ECO:0007669"/>
    <property type="project" value="TreeGrafter"/>
</dbReference>